<evidence type="ECO:0000313" key="2">
    <source>
        <dbReference type="Proteomes" id="UP000032304"/>
    </source>
</evidence>
<protein>
    <submittedName>
        <fullName evidence="1">Uncharacterized protein</fullName>
    </submittedName>
</protein>
<dbReference type="EMBL" id="CM001747">
    <property type="protein sequence ID" value="KJB50956.1"/>
    <property type="molecule type" value="Genomic_DNA"/>
</dbReference>
<accession>A0A0D2T8Y1</accession>
<gene>
    <name evidence="1" type="ORF">B456_008G194800</name>
</gene>
<dbReference type="STRING" id="29730.A0A0D2T8Y1"/>
<reference evidence="1 2" key="1">
    <citation type="journal article" date="2012" name="Nature">
        <title>Repeated polyploidization of Gossypium genomes and the evolution of spinnable cotton fibres.</title>
        <authorList>
            <person name="Paterson A.H."/>
            <person name="Wendel J.F."/>
            <person name="Gundlach H."/>
            <person name="Guo H."/>
            <person name="Jenkins J."/>
            <person name="Jin D."/>
            <person name="Llewellyn D."/>
            <person name="Showmaker K.C."/>
            <person name="Shu S."/>
            <person name="Udall J."/>
            <person name="Yoo M.J."/>
            <person name="Byers R."/>
            <person name="Chen W."/>
            <person name="Doron-Faigenboim A."/>
            <person name="Duke M.V."/>
            <person name="Gong L."/>
            <person name="Grimwood J."/>
            <person name="Grover C."/>
            <person name="Grupp K."/>
            <person name="Hu G."/>
            <person name="Lee T.H."/>
            <person name="Li J."/>
            <person name="Lin L."/>
            <person name="Liu T."/>
            <person name="Marler B.S."/>
            <person name="Page J.T."/>
            <person name="Roberts A.W."/>
            <person name="Romanel E."/>
            <person name="Sanders W.S."/>
            <person name="Szadkowski E."/>
            <person name="Tan X."/>
            <person name="Tang H."/>
            <person name="Xu C."/>
            <person name="Wang J."/>
            <person name="Wang Z."/>
            <person name="Zhang D."/>
            <person name="Zhang L."/>
            <person name="Ashrafi H."/>
            <person name="Bedon F."/>
            <person name="Bowers J.E."/>
            <person name="Brubaker C.L."/>
            <person name="Chee P.W."/>
            <person name="Das S."/>
            <person name="Gingle A.R."/>
            <person name="Haigler C.H."/>
            <person name="Harker D."/>
            <person name="Hoffmann L.V."/>
            <person name="Hovav R."/>
            <person name="Jones D.C."/>
            <person name="Lemke C."/>
            <person name="Mansoor S."/>
            <person name="ur Rahman M."/>
            <person name="Rainville L.N."/>
            <person name="Rambani A."/>
            <person name="Reddy U.K."/>
            <person name="Rong J.K."/>
            <person name="Saranga Y."/>
            <person name="Scheffler B.E."/>
            <person name="Scheffler J.A."/>
            <person name="Stelly D.M."/>
            <person name="Triplett B.A."/>
            <person name="Van Deynze A."/>
            <person name="Vaslin M.F."/>
            <person name="Waghmare V.N."/>
            <person name="Walford S.A."/>
            <person name="Wright R.J."/>
            <person name="Zaki E.A."/>
            <person name="Zhang T."/>
            <person name="Dennis E.S."/>
            <person name="Mayer K.F."/>
            <person name="Peterson D.G."/>
            <person name="Rokhsar D.S."/>
            <person name="Wang X."/>
            <person name="Schmutz J."/>
        </authorList>
    </citation>
    <scope>NUCLEOTIDE SEQUENCE [LARGE SCALE GENOMIC DNA]</scope>
</reference>
<dbReference type="Gramene" id="KJB50956">
    <property type="protein sequence ID" value="KJB50956"/>
    <property type="gene ID" value="B456_008G194800"/>
</dbReference>
<name>A0A0D2T8Y1_GOSRA</name>
<evidence type="ECO:0000313" key="1">
    <source>
        <dbReference type="EMBL" id="KJB50956.1"/>
    </source>
</evidence>
<sequence length="127" mass="14249">MSLDDVRMNLEVVKHCATVLFLESSLPNIITGNHRVPRYHRVVMSASHLPSSLVQTCIPFLQVQLQKMFQISLAGVGNSEHHPRISLLTHHTGGENTDLSNPVQPDPFNMGLLRNEIKLMPFNQMSP</sequence>
<dbReference type="Proteomes" id="UP000032304">
    <property type="component" value="Chromosome 8"/>
</dbReference>
<proteinExistence type="predicted"/>
<organism evidence="1 2">
    <name type="scientific">Gossypium raimondii</name>
    <name type="common">Peruvian cotton</name>
    <name type="synonym">Gossypium klotzschianum subsp. raimondii</name>
    <dbReference type="NCBI Taxonomy" id="29730"/>
    <lineage>
        <taxon>Eukaryota</taxon>
        <taxon>Viridiplantae</taxon>
        <taxon>Streptophyta</taxon>
        <taxon>Embryophyta</taxon>
        <taxon>Tracheophyta</taxon>
        <taxon>Spermatophyta</taxon>
        <taxon>Magnoliopsida</taxon>
        <taxon>eudicotyledons</taxon>
        <taxon>Gunneridae</taxon>
        <taxon>Pentapetalae</taxon>
        <taxon>rosids</taxon>
        <taxon>malvids</taxon>
        <taxon>Malvales</taxon>
        <taxon>Malvaceae</taxon>
        <taxon>Malvoideae</taxon>
        <taxon>Gossypium</taxon>
    </lineage>
</organism>
<keyword evidence="2" id="KW-1185">Reference proteome</keyword>
<dbReference type="AlphaFoldDB" id="A0A0D2T8Y1"/>